<dbReference type="Pfam" id="PF00196">
    <property type="entry name" value="GerE"/>
    <property type="match status" value="1"/>
</dbReference>
<dbReference type="Proteomes" id="UP000477849">
    <property type="component" value="Unassembled WGS sequence"/>
</dbReference>
<keyword evidence="6" id="KW-1185">Reference proteome</keyword>
<dbReference type="Gene3D" id="3.30.450.80">
    <property type="entry name" value="Transcription factor LuxR-like, autoinducer-binding domain"/>
    <property type="match status" value="1"/>
</dbReference>
<keyword evidence="3" id="KW-0804">Transcription</keyword>
<reference evidence="5 6" key="1">
    <citation type="submission" date="2020-02" db="EMBL/GenBank/DDBJ databases">
        <title>Genome sequence of the type strain CCBAU10050 of Rhizobium daejeonense.</title>
        <authorList>
            <person name="Gao J."/>
            <person name="Sun J."/>
        </authorList>
    </citation>
    <scope>NUCLEOTIDE SEQUENCE [LARGE SCALE GENOMIC DNA]</scope>
    <source>
        <strain evidence="5 6">CCBAU10050</strain>
    </source>
</reference>
<dbReference type="InterPro" id="IPR036388">
    <property type="entry name" value="WH-like_DNA-bd_sf"/>
</dbReference>
<name>A0A6M1RUG1_9HYPH</name>
<dbReference type="SMART" id="SM00421">
    <property type="entry name" value="HTH_LUXR"/>
    <property type="match status" value="1"/>
</dbReference>
<keyword evidence="2" id="KW-0238">DNA-binding</keyword>
<dbReference type="PANTHER" id="PTHR44688:SF16">
    <property type="entry name" value="DNA-BINDING TRANSCRIPTIONAL ACTIVATOR DEVR_DOSR"/>
    <property type="match status" value="1"/>
</dbReference>
<dbReference type="InterPro" id="IPR036693">
    <property type="entry name" value="TF_LuxR_autoind-bd_dom_sf"/>
</dbReference>
<evidence type="ECO:0000313" key="5">
    <source>
        <dbReference type="EMBL" id="NGO62565.1"/>
    </source>
</evidence>
<evidence type="ECO:0000256" key="2">
    <source>
        <dbReference type="ARBA" id="ARBA00023125"/>
    </source>
</evidence>
<evidence type="ECO:0000256" key="3">
    <source>
        <dbReference type="ARBA" id="ARBA00023163"/>
    </source>
</evidence>
<dbReference type="GO" id="GO:0006355">
    <property type="term" value="P:regulation of DNA-templated transcription"/>
    <property type="evidence" value="ECO:0007669"/>
    <property type="project" value="InterPro"/>
</dbReference>
<dbReference type="EMBL" id="JAAKZH010000001">
    <property type="protein sequence ID" value="NGO62565.1"/>
    <property type="molecule type" value="Genomic_DNA"/>
</dbReference>
<dbReference type="InterPro" id="IPR016032">
    <property type="entry name" value="Sig_transdc_resp-reg_C-effctor"/>
</dbReference>
<dbReference type="RefSeq" id="WP_163905769.1">
    <property type="nucleotide sequence ID" value="NZ_CP048427.1"/>
</dbReference>
<evidence type="ECO:0000259" key="4">
    <source>
        <dbReference type="PROSITE" id="PS50043"/>
    </source>
</evidence>
<dbReference type="SUPFAM" id="SSF46894">
    <property type="entry name" value="C-terminal effector domain of the bipartite response regulators"/>
    <property type="match status" value="1"/>
</dbReference>
<protein>
    <submittedName>
        <fullName evidence="5">LuxR family transcriptional regulator</fullName>
    </submittedName>
</protein>
<sequence length="243" mass="27804">MVFIMIAERQSLLSDEISNSRTRPDFMRGMVRVSREFGLDHITIMSSPGPSDRLLAPFMLESTLPAQFGREFDKNYFLRACPILPRLSQSILPQTWHLKDDDCPNGRSFPPAMKDLMERYGVVMGMIFPVTSVDGNRFLLRYDGDRPRLSQVELNELNMISLHAFDVFDRMRRAEVANPNLLSARELEVLRWTAQGKTSIEIGQILSLSDHTINAYMTNAIKKLDCVNRTQLVAKAIRLKLIN</sequence>
<proteinExistence type="predicted"/>
<dbReference type="SUPFAM" id="SSF75516">
    <property type="entry name" value="Pheromone-binding domain of LuxR-like quorum-sensing transcription factors"/>
    <property type="match status" value="1"/>
</dbReference>
<accession>A0A6M1RUG1</accession>
<dbReference type="Gene3D" id="1.10.10.10">
    <property type="entry name" value="Winged helix-like DNA-binding domain superfamily/Winged helix DNA-binding domain"/>
    <property type="match status" value="1"/>
</dbReference>
<dbReference type="PANTHER" id="PTHR44688">
    <property type="entry name" value="DNA-BINDING TRANSCRIPTIONAL ACTIVATOR DEVR_DOSR"/>
    <property type="match status" value="1"/>
</dbReference>
<dbReference type="PROSITE" id="PS00622">
    <property type="entry name" value="HTH_LUXR_1"/>
    <property type="match status" value="1"/>
</dbReference>
<dbReference type="CDD" id="cd06170">
    <property type="entry name" value="LuxR_C_like"/>
    <property type="match status" value="1"/>
</dbReference>
<dbReference type="AlphaFoldDB" id="A0A6M1RUG1"/>
<comment type="caution">
    <text evidence="5">The sequence shown here is derived from an EMBL/GenBank/DDBJ whole genome shotgun (WGS) entry which is preliminary data.</text>
</comment>
<dbReference type="PRINTS" id="PR00038">
    <property type="entry name" value="HTHLUXR"/>
</dbReference>
<feature type="domain" description="HTH luxR-type" evidence="4">
    <location>
        <begin position="175"/>
        <end position="240"/>
    </location>
</feature>
<dbReference type="InterPro" id="IPR000792">
    <property type="entry name" value="Tscrpt_reg_LuxR_C"/>
</dbReference>
<evidence type="ECO:0000256" key="1">
    <source>
        <dbReference type="ARBA" id="ARBA00023015"/>
    </source>
</evidence>
<dbReference type="Pfam" id="PF03472">
    <property type="entry name" value="Autoind_bind"/>
    <property type="match status" value="1"/>
</dbReference>
<dbReference type="GO" id="GO:0003677">
    <property type="term" value="F:DNA binding"/>
    <property type="evidence" value="ECO:0007669"/>
    <property type="project" value="UniProtKB-KW"/>
</dbReference>
<keyword evidence="1" id="KW-0805">Transcription regulation</keyword>
<evidence type="ECO:0000313" key="6">
    <source>
        <dbReference type="Proteomes" id="UP000477849"/>
    </source>
</evidence>
<organism evidence="5 6">
    <name type="scientific">Rhizobium daejeonense</name>
    <dbReference type="NCBI Taxonomy" id="240521"/>
    <lineage>
        <taxon>Bacteria</taxon>
        <taxon>Pseudomonadati</taxon>
        <taxon>Pseudomonadota</taxon>
        <taxon>Alphaproteobacteria</taxon>
        <taxon>Hyphomicrobiales</taxon>
        <taxon>Rhizobiaceae</taxon>
        <taxon>Rhizobium/Agrobacterium group</taxon>
        <taxon>Rhizobium</taxon>
    </lineage>
</organism>
<gene>
    <name evidence="5" type="ORF">G6N76_02680</name>
</gene>
<dbReference type="PROSITE" id="PS50043">
    <property type="entry name" value="HTH_LUXR_2"/>
    <property type="match status" value="1"/>
</dbReference>
<dbReference type="InterPro" id="IPR005143">
    <property type="entry name" value="TF_LuxR_autoind-bd_dom"/>
</dbReference>